<dbReference type="EMBL" id="CAJNRD030001118">
    <property type="protein sequence ID" value="CAG5085157.1"/>
    <property type="molecule type" value="Genomic_DNA"/>
</dbReference>
<reference evidence="2" key="1">
    <citation type="submission" date="2021-04" db="EMBL/GenBank/DDBJ databases">
        <authorList>
            <person name="Chebbi M.A.C M."/>
        </authorList>
    </citation>
    <scope>NUCLEOTIDE SEQUENCE</scope>
</reference>
<feature type="compositionally biased region" description="Basic residues" evidence="1">
    <location>
        <begin position="225"/>
        <end position="247"/>
    </location>
</feature>
<feature type="region of interest" description="Disordered" evidence="1">
    <location>
        <begin position="179"/>
        <end position="247"/>
    </location>
</feature>
<dbReference type="Proteomes" id="UP000786811">
    <property type="component" value="Unassembled WGS sequence"/>
</dbReference>
<evidence type="ECO:0000256" key="1">
    <source>
        <dbReference type="SAM" id="MobiDB-lite"/>
    </source>
</evidence>
<feature type="compositionally biased region" description="Polar residues" evidence="1">
    <location>
        <begin position="198"/>
        <end position="208"/>
    </location>
</feature>
<keyword evidence="3" id="KW-1185">Reference proteome</keyword>
<name>A0A8J2H8J8_COTCN</name>
<accession>A0A8J2H8J8</accession>
<evidence type="ECO:0000313" key="2">
    <source>
        <dbReference type="EMBL" id="CAG5085157.1"/>
    </source>
</evidence>
<evidence type="ECO:0000313" key="3">
    <source>
        <dbReference type="Proteomes" id="UP000786811"/>
    </source>
</evidence>
<protein>
    <submittedName>
        <fullName evidence="2">Uncharacterized protein</fullName>
    </submittedName>
</protein>
<dbReference type="OrthoDB" id="7700372at2759"/>
<proteinExistence type="predicted"/>
<gene>
    <name evidence="2" type="ORF">HICCMSTLAB_LOCUS4289</name>
</gene>
<comment type="caution">
    <text evidence="2">The sequence shown here is derived from an EMBL/GenBank/DDBJ whole genome shotgun (WGS) entry which is preliminary data.</text>
</comment>
<dbReference type="AlphaFoldDB" id="A0A8J2H8J8"/>
<sequence length="247" mass="28794">MENAFIKFTASLHTILMRLNYKLNVVDYRVKPITRIHLFCFFMHVAKWWALVKWIGGNDNKKMTAEIDVRHIKDFNLDSYFEENHDPQTVYVVEWHDTIKMPLGGWNFYKAMVGDVSKSIKTLQKKLDALEGIKSPGPFIKRVEVLEQISDKDDVEEIKELENPKKKLRFSDKNQGDVLNEEEVEVLETPSEAKRPENNTSSHVPTSKSKFEEGHSSKDDLKKKESSKKKILKHQCHPVVKTLKKKK</sequence>
<feature type="compositionally biased region" description="Basic and acidic residues" evidence="1">
    <location>
        <begin position="209"/>
        <end position="224"/>
    </location>
</feature>
<organism evidence="2 3">
    <name type="scientific">Cotesia congregata</name>
    <name type="common">Parasitoid wasp</name>
    <name type="synonym">Apanteles congregatus</name>
    <dbReference type="NCBI Taxonomy" id="51543"/>
    <lineage>
        <taxon>Eukaryota</taxon>
        <taxon>Metazoa</taxon>
        <taxon>Ecdysozoa</taxon>
        <taxon>Arthropoda</taxon>
        <taxon>Hexapoda</taxon>
        <taxon>Insecta</taxon>
        <taxon>Pterygota</taxon>
        <taxon>Neoptera</taxon>
        <taxon>Endopterygota</taxon>
        <taxon>Hymenoptera</taxon>
        <taxon>Apocrita</taxon>
        <taxon>Ichneumonoidea</taxon>
        <taxon>Braconidae</taxon>
        <taxon>Microgastrinae</taxon>
        <taxon>Cotesia</taxon>
    </lineage>
</organism>